<keyword evidence="2" id="KW-1185">Reference proteome</keyword>
<proteinExistence type="predicted"/>
<gene>
    <name evidence="1" type="ordered locus">Desor_3741</name>
</gene>
<name>G7W6S3_DESOD</name>
<evidence type="ECO:0000313" key="1">
    <source>
        <dbReference type="EMBL" id="AET69205.1"/>
    </source>
</evidence>
<protein>
    <submittedName>
        <fullName evidence="1">Uncharacterized protein</fullName>
    </submittedName>
</protein>
<dbReference type="KEGG" id="dor:Desor_3741"/>
<evidence type="ECO:0000313" key="2">
    <source>
        <dbReference type="Proteomes" id="UP000006346"/>
    </source>
</evidence>
<dbReference type="AlphaFoldDB" id="G7W6S3"/>
<reference evidence="1 2" key="2">
    <citation type="journal article" date="2012" name="J. Bacteriol.">
        <title>Complete genome sequences of Desulfosporosinus orientis DSM765T, Desulfosporosinus youngiae DSM17734T, Desulfosporosinus meridiei DSM13257T, and Desulfosporosinus acidiphilus DSM22704T.</title>
        <authorList>
            <person name="Pester M."/>
            <person name="Brambilla E."/>
            <person name="Alazard D."/>
            <person name="Rattei T."/>
            <person name="Weinmaier T."/>
            <person name="Han J."/>
            <person name="Lucas S."/>
            <person name="Lapidus A."/>
            <person name="Cheng J.F."/>
            <person name="Goodwin L."/>
            <person name="Pitluck S."/>
            <person name="Peters L."/>
            <person name="Ovchinnikova G."/>
            <person name="Teshima H."/>
            <person name="Detter J.C."/>
            <person name="Han C.S."/>
            <person name="Tapia R."/>
            <person name="Land M.L."/>
            <person name="Hauser L."/>
            <person name="Kyrpides N.C."/>
            <person name="Ivanova N.N."/>
            <person name="Pagani I."/>
            <person name="Huntmann M."/>
            <person name="Wei C.L."/>
            <person name="Davenport K.W."/>
            <person name="Daligault H."/>
            <person name="Chain P.S."/>
            <person name="Chen A."/>
            <person name="Mavromatis K."/>
            <person name="Markowitz V."/>
            <person name="Szeto E."/>
            <person name="Mikhailova N."/>
            <person name="Pati A."/>
            <person name="Wagner M."/>
            <person name="Woyke T."/>
            <person name="Ollivier B."/>
            <person name="Klenk H.P."/>
            <person name="Spring S."/>
            <person name="Loy A."/>
        </authorList>
    </citation>
    <scope>NUCLEOTIDE SEQUENCE [LARGE SCALE GENOMIC DNA]</scope>
    <source>
        <strain evidence="2">ATCC 19365 / DSM 765 / NCIMB 8382 / VKM B-1628</strain>
    </source>
</reference>
<sequence length="64" mass="7433">MRLLQRDDMPAINKLIKEFIVCNEIQSAESIPILFLNYLRNNNIKIEDGKLINELFDVIGNKIS</sequence>
<dbReference type="PATRIC" id="fig|768706.3.peg.3774"/>
<dbReference type="RefSeq" id="WP_014186013.1">
    <property type="nucleotide sequence ID" value="NC_016584.1"/>
</dbReference>
<dbReference type="EMBL" id="CP003108">
    <property type="protein sequence ID" value="AET69205.1"/>
    <property type="molecule type" value="Genomic_DNA"/>
</dbReference>
<dbReference type="HOGENOM" id="CLU_200335_0_0_9"/>
<dbReference type="OrthoDB" id="1799321at2"/>
<dbReference type="Proteomes" id="UP000006346">
    <property type="component" value="Chromosome"/>
</dbReference>
<reference evidence="2" key="1">
    <citation type="submission" date="2011-11" db="EMBL/GenBank/DDBJ databases">
        <title>Complete sequence of Desulfosporosinus orientis DSM 765.</title>
        <authorList>
            <person name="Lucas S."/>
            <person name="Han J."/>
            <person name="Lapidus A."/>
            <person name="Cheng J.-F."/>
            <person name="Goodwin L."/>
            <person name="Pitluck S."/>
            <person name="Peters L."/>
            <person name="Ovchinnikova G."/>
            <person name="Teshima H."/>
            <person name="Detter J.C."/>
            <person name="Han C."/>
            <person name="Tapia R."/>
            <person name="Land M."/>
            <person name="Hauser L."/>
            <person name="Kyrpides N."/>
            <person name="Ivanova N."/>
            <person name="Pagani I."/>
            <person name="Pester M."/>
            <person name="Spring S."/>
            <person name="Ollivier B."/>
            <person name="Rattei T."/>
            <person name="Klenk H.-P."/>
            <person name="Wagner M."/>
            <person name="Loy A."/>
            <person name="Woyke T."/>
        </authorList>
    </citation>
    <scope>NUCLEOTIDE SEQUENCE [LARGE SCALE GENOMIC DNA]</scope>
    <source>
        <strain evidence="2">ATCC 19365 / DSM 765 / NCIMB 8382 / VKM B-1628</strain>
    </source>
</reference>
<accession>G7W6S3</accession>
<organism evidence="1 2">
    <name type="scientific">Desulfosporosinus orientis (strain ATCC 19365 / DSM 765 / NCIMB 8382 / VKM B-1628 / Singapore I)</name>
    <name type="common">Desulfotomaculum orientis</name>
    <dbReference type="NCBI Taxonomy" id="768706"/>
    <lineage>
        <taxon>Bacteria</taxon>
        <taxon>Bacillati</taxon>
        <taxon>Bacillota</taxon>
        <taxon>Clostridia</taxon>
        <taxon>Eubacteriales</taxon>
        <taxon>Desulfitobacteriaceae</taxon>
        <taxon>Desulfosporosinus</taxon>
    </lineage>
</organism>